<evidence type="ECO:0000256" key="10">
    <source>
        <dbReference type="ARBA" id="ARBA00023167"/>
    </source>
</evidence>
<evidence type="ECO:0000313" key="16">
    <source>
        <dbReference type="Ensembl" id="ENSCVAP00000004987.1"/>
    </source>
</evidence>
<dbReference type="RefSeq" id="XP_015248065.1">
    <property type="nucleotide sequence ID" value="XM_015392579.1"/>
</dbReference>
<dbReference type="Gene3D" id="3.40.50.360">
    <property type="match status" value="1"/>
</dbReference>
<evidence type="ECO:0000259" key="14">
    <source>
        <dbReference type="PROSITE" id="PS50902"/>
    </source>
</evidence>
<dbReference type="CTD" id="4552"/>
<dbReference type="PRINTS" id="PR00371">
    <property type="entry name" value="FPNCR"/>
</dbReference>
<feature type="domain" description="Flavodoxin-like" evidence="14">
    <location>
        <begin position="9"/>
        <end position="152"/>
    </location>
</feature>
<sequence>MPSEEKPRFVVLYGSQKGQAQSIAEGIAEEAEEHGLVADLCCLNQSEKYNLDKERAPVVFVVSTTGDGDPPDNALQFVKRIKKRTLSPDHYKHLLYTLLALGDTNYANFCNCGKTIERRLQELGAKQFYQTGYADDGVGLELVIDPWLEGLWKAIKGALSNMASDGTTQLKENVEDSAKDIPDSSPLDVQLKRLSITDKQKSELDSHASPLKVAGVRPASTGSTGLPSESTSSAPHVSLVASLQRSVPPLSESSLNVPALSPPFLQVTFQEADVVEQTFEPLHRETLHQVPISKAVQLSKGDSVKTAILLELDISGCPSMNYQPGDSLDIFCPNRAEEVDQLLHRLGLQSQQNHRVQITLREDTKKKGAQVPSHFPQSISLLLLLTWCLEIRSVPKKAFLRALVEHTSDSAQKRRLQELCSKQGAADYNLFVRDPSLSVLELLAAFPSCSPPLSLLIELLPKLQPRPYSAASSLLRHPGKFHFVFSVVEFPACSGRPTGGRGLCTGWLFDIVNPSLVFPVQTEASSSPALPKIHVSLRPNCSFRPPSDPSVPVIMIGPGTGVAPFIGFLQQRQEERKEKPEAQFGETWLFFGCRYRDRDYLFREELENFVTSGTLNHLKVCFSREDRKDEEEPRYVQHNLLLCCQRVTDILLRQNGYIYVCGDAKNMAKDVNDTLLEMIKAELQVDQLEAMKTLAGLREEKRYLQDIWA</sequence>
<dbReference type="RefSeq" id="XP_015248063.1">
    <property type="nucleotide sequence ID" value="XM_015392577.1"/>
</dbReference>
<accession>A0A3Q2CIM9</accession>
<dbReference type="Pfam" id="PF00667">
    <property type="entry name" value="FAD_binding_1"/>
    <property type="match status" value="1"/>
</dbReference>
<comment type="cofactor">
    <cofactor evidence="1">
        <name>FMN</name>
        <dbReference type="ChEBI" id="CHEBI:58210"/>
    </cofactor>
</comment>
<dbReference type="OrthoDB" id="1856718at2759"/>
<dbReference type="Ensembl" id="ENSCVAT00000007397.1">
    <property type="protein sequence ID" value="ENSCVAP00000005007.1"/>
    <property type="gene ID" value="ENSCVAG00000006335.1"/>
</dbReference>
<feature type="compositionally biased region" description="Polar residues" evidence="13">
    <location>
        <begin position="220"/>
        <end position="233"/>
    </location>
</feature>
<dbReference type="Gene3D" id="2.40.30.10">
    <property type="entry name" value="Translation factors"/>
    <property type="match status" value="1"/>
</dbReference>
<keyword evidence="10" id="KW-0486">Methionine biosynthesis</keyword>
<evidence type="ECO:0000256" key="13">
    <source>
        <dbReference type="SAM" id="MobiDB-lite"/>
    </source>
</evidence>
<dbReference type="Gene3D" id="3.40.50.80">
    <property type="entry name" value="Nucleotide-binding domain of ferredoxin-NADP reductase (FNR) module"/>
    <property type="match status" value="1"/>
</dbReference>
<keyword evidence="6" id="KW-0949">S-adenosyl-L-methionine</keyword>
<dbReference type="GO" id="GO:0050667">
    <property type="term" value="P:homocysteine metabolic process"/>
    <property type="evidence" value="ECO:0007669"/>
    <property type="project" value="TreeGrafter"/>
</dbReference>
<feature type="domain" description="FAD-binding FR-type" evidence="15">
    <location>
        <begin position="285"/>
        <end position="546"/>
    </location>
</feature>
<evidence type="ECO:0000256" key="8">
    <source>
        <dbReference type="ARBA" id="ARBA00022857"/>
    </source>
</evidence>
<dbReference type="GeneTree" id="ENSGT00940000155822"/>
<dbReference type="GO" id="GO:0005829">
    <property type="term" value="C:cytosol"/>
    <property type="evidence" value="ECO:0007669"/>
    <property type="project" value="TreeGrafter"/>
</dbReference>
<proteinExistence type="predicted"/>
<dbReference type="InterPro" id="IPR001433">
    <property type="entry name" value="OxRdtase_FAD/NAD-bd"/>
</dbReference>
<evidence type="ECO:0000256" key="11">
    <source>
        <dbReference type="ARBA" id="ARBA00039088"/>
    </source>
</evidence>
<dbReference type="SUPFAM" id="SSF52218">
    <property type="entry name" value="Flavoproteins"/>
    <property type="match status" value="1"/>
</dbReference>
<keyword evidence="4" id="KW-0285">Flavoprotein</keyword>
<dbReference type="Ensembl" id="ENSCVAT00000007429.1">
    <property type="protein sequence ID" value="ENSCVAP00000004987.1"/>
    <property type="gene ID" value="ENSCVAG00000006335.1"/>
</dbReference>
<dbReference type="FunFam" id="3.40.50.80:FF:000018">
    <property type="entry name" value="NADPH--cytochrome P450 reductase"/>
    <property type="match status" value="1"/>
</dbReference>
<keyword evidence="17" id="KW-1185">Reference proteome</keyword>
<dbReference type="STRING" id="28743.ENSCVAP00000004987"/>
<dbReference type="PROSITE" id="PS50902">
    <property type="entry name" value="FLAVODOXIN_LIKE"/>
    <property type="match status" value="1"/>
</dbReference>
<reference evidence="16" key="1">
    <citation type="submission" date="2025-05" db="UniProtKB">
        <authorList>
            <consortium name="Ensembl"/>
        </authorList>
    </citation>
    <scope>IDENTIFICATION</scope>
</reference>
<dbReference type="GO" id="GO:0010181">
    <property type="term" value="F:FMN binding"/>
    <property type="evidence" value="ECO:0007669"/>
    <property type="project" value="InterPro"/>
</dbReference>
<dbReference type="Pfam" id="PF00258">
    <property type="entry name" value="Flavodoxin_1"/>
    <property type="match status" value="1"/>
</dbReference>
<dbReference type="OMA" id="LFFGHQR"/>
<dbReference type="InterPro" id="IPR017938">
    <property type="entry name" value="Riboflavin_synthase-like_b-brl"/>
</dbReference>
<dbReference type="InterPro" id="IPR001709">
    <property type="entry name" value="Flavoprot_Pyr_Nucl_cyt_Rdtase"/>
</dbReference>
<dbReference type="PANTHER" id="PTHR19384">
    <property type="entry name" value="NITRIC OXIDE SYNTHASE-RELATED"/>
    <property type="match status" value="1"/>
</dbReference>
<evidence type="ECO:0000256" key="4">
    <source>
        <dbReference type="ARBA" id="ARBA00022630"/>
    </source>
</evidence>
<evidence type="ECO:0000256" key="1">
    <source>
        <dbReference type="ARBA" id="ARBA00001917"/>
    </source>
</evidence>
<keyword evidence="3" id="KW-0028">Amino-acid biosynthesis</keyword>
<dbReference type="GO" id="GO:0009086">
    <property type="term" value="P:methionine biosynthetic process"/>
    <property type="evidence" value="ECO:0007669"/>
    <property type="project" value="UniProtKB-KW"/>
</dbReference>
<dbReference type="CDD" id="cd06203">
    <property type="entry name" value="methionine_synthase_red"/>
    <property type="match status" value="1"/>
</dbReference>
<protein>
    <recommendedName>
        <fullName evidence="12">Methionine synthase reductase</fullName>
        <ecNumber evidence="11">1.16.1.8</ecNumber>
    </recommendedName>
</protein>
<dbReference type="FunFam" id="1.20.990.10:FF:000007">
    <property type="entry name" value="Methionine synthase reductase"/>
    <property type="match status" value="1"/>
</dbReference>
<dbReference type="Proteomes" id="UP000265020">
    <property type="component" value="Unassembled WGS sequence"/>
</dbReference>
<dbReference type="AlphaFoldDB" id="A0A3Q2CIM9"/>
<name>A0A3Q2CIM9_CYPVA</name>
<dbReference type="InterPro" id="IPR003097">
    <property type="entry name" value="CysJ-like_FAD-binding"/>
</dbReference>
<dbReference type="InterPro" id="IPR017927">
    <property type="entry name" value="FAD-bd_FR_type"/>
</dbReference>
<evidence type="ECO:0000313" key="17">
    <source>
        <dbReference type="Proteomes" id="UP000265020"/>
    </source>
</evidence>
<feature type="region of interest" description="Disordered" evidence="13">
    <location>
        <begin position="200"/>
        <end position="233"/>
    </location>
</feature>
<keyword evidence="9" id="KW-0560">Oxidoreductase</keyword>
<evidence type="ECO:0000256" key="5">
    <source>
        <dbReference type="ARBA" id="ARBA00022643"/>
    </source>
</evidence>
<dbReference type="PROSITE" id="PS51384">
    <property type="entry name" value="FAD_FR"/>
    <property type="match status" value="1"/>
</dbReference>
<dbReference type="SUPFAM" id="SSF63380">
    <property type="entry name" value="Riboflavin synthase domain-like"/>
    <property type="match status" value="1"/>
</dbReference>
<evidence type="ECO:0000256" key="6">
    <source>
        <dbReference type="ARBA" id="ARBA00022691"/>
    </source>
</evidence>
<evidence type="ECO:0000256" key="7">
    <source>
        <dbReference type="ARBA" id="ARBA00022827"/>
    </source>
</evidence>
<dbReference type="InterPro" id="IPR008254">
    <property type="entry name" value="Flavodoxin/NO_synth"/>
</dbReference>
<dbReference type="GO" id="GO:0050660">
    <property type="term" value="F:flavin adenine dinucleotide binding"/>
    <property type="evidence" value="ECO:0007669"/>
    <property type="project" value="TreeGrafter"/>
</dbReference>
<dbReference type="FunFam" id="3.40.50.360:FF:000059">
    <property type="entry name" value="5-methyltetrahydrofolate-homocysteine methyltransferase reductase"/>
    <property type="match status" value="1"/>
</dbReference>
<evidence type="ECO:0000256" key="2">
    <source>
        <dbReference type="ARBA" id="ARBA00001974"/>
    </source>
</evidence>
<dbReference type="SUPFAM" id="SSF52343">
    <property type="entry name" value="Ferredoxin reductase-like, C-terminal NADP-linked domain"/>
    <property type="match status" value="1"/>
</dbReference>
<dbReference type="PANTHER" id="PTHR19384:SF84">
    <property type="entry name" value="METHIONINE SYNTHASE REDUCTASE"/>
    <property type="match status" value="1"/>
</dbReference>
<dbReference type="InterPro" id="IPR029039">
    <property type="entry name" value="Flavoprotein-like_sf"/>
</dbReference>
<dbReference type="InterPro" id="IPR001094">
    <property type="entry name" value="Flavdoxin-like"/>
</dbReference>
<dbReference type="PRINTS" id="PR00369">
    <property type="entry name" value="FLAVODOXIN"/>
</dbReference>
<keyword evidence="5" id="KW-0288">FMN</keyword>
<evidence type="ECO:0000256" key="9">
    <source>
        <dbReference type="ARBA" id="ARBA00023002"/>
    </source>
</evidence>
<dbReference type="GO" id="GO:0030586">
    <property type="term" value="F:[methionine synthase] reductase (NADPH) activity"/>
    <property type="evidence" value="ECO:0007669"/>
    <property type="project" value="UniProtKB-EC"/>
</dbReference>
<evidence type="ECO:0000256" key="3">
    <source>
        <dbReference type="ARBA" id="ARBA00022605"/>
    </source>
</evidence>
<evidence type="ECO:0000259" key="15">
    <source>
        <dbReference type="PROSITE" id="PS51384"/>
    </source>
</evidence>
<organism evidence="16 17">
    <name type="scientific">Cyprinodon variegatus</name>
    <name type="common">Sheepshead minnow</name>
    <dbReference type="NCBI Taxonomy" id="28743"/>
    <lineage>
        <taxon>Eukaryota</taxon>
        <taxon>Metazoa</taxon>
        <taxon>Chordata</taxon>
        <taxon>Craniata</taxon>
        <taxon>Vertebrata</taxon>
        <taxon>Euteleostomi</taxon>
        <taxon>Actinopterygii</taxon>
        <taxon>Neopterygii</taxon>
        <taxon>Teleostei</taxon>
        <taxon>Neoteleostei</taxon>
        <taxon>Acanthomorphata</taxon>
        <taxon>Ovalentaria</taxon>
        <taxon>Atherinomorphae</taxon>
        <taxon>Cyprinodontiformes</taxon>
        <taxon>Cyprinodontidae</taxon>
        <taxon>Cyprinodon</taxon>
    </lineage>
</organism>
<dbReference type="Pfam" id="PF00175">
    <property type="entry name" value="NAD_binding_1"/>
    <property type="match status" value="1"/>
</dbReference>
<comment type="cofactor">
    <cofactor evidence="2">
        <name>FAD</name>
        <dbReference type="ChEBI" id="CHEBI:57692"/>
    </cofactor>
</comment>
<dbReference type="EC" id="1.16.1.8" evidence="11"/>
<evidence type="ECO:0000256" key="12">
    <source>
        <dbReference type="ARBA" id="ARBA00040659"/>
    </source>
</evidence>
<keyword evidence="8" id="KW-0521">NADP</keyword>
<dbReference type="InterPro" id="IPR039261">
    <property type="entry name" value="FNR_nucleotide-bd"/>
</dbReference>
<dbReference type="Gene3D" id="1.20.990.10">
    <property type="entry name" value="NADPH-cytochrome p450 Reductase, Chain A, domain 3"/>
    <property type="match status" value="1"/>
</dbReference>
<dbReference type="InterPro" id="IPR023173">
    <property type="entry name" value="NADPH_Cyt_P450_Rdtase_alpha"/>
</dbReference>
<dbReference type="GeneID" id="107096083"/>
<keyword evidence="7" id="KW-0274">FAD</keyword>